<dbReference type="InterPro" id="IPR000172">
    <property type="entry name" value="GMC_OxRdtase_N"/>
</dbReference>
<dbReference type="SUPFAM" id="SSF51905">
    <property type="entry name" value="FAD/NAD(P)-binding domain"/>
    <property type="match status" value="1"/>
</dbReference>
<organism evidence="4 5">
    <name type="scientific">Cercospora zeae-maydis SCOH1-5</name>
    <dbReference type="NCBI Taxonomy" id="717836"/>
    <lineage>
        <taxon>Eukaryota</taxon>
        <taxon>Fungi</taxon>
        <taxon>Dikarya</taxon>
        <taxon>Ascomycota</taxon>
        <taxon>Pezizomycotina</taxon>
        <taxon>Dothideomycetes</taxon>
        <taxon>Dothideomycetidae</taxon>
        <taxon>Mycosphaerellales</taxon>
        <taxon>Mycosphaerellaceae</taxon>
        <taxon>Cercospora</taxon>
    </lineage>
</organism>
<dbReference type="Pfam" id="PF00732">
    <property type="entry name" value="GMC_oxred_N"/>
    <property type="match status" value="1"/>
</dbReference>
<dbReference type="GO" id="GO:0016614">
    <property type="term" value="F:oxidoreductase activity, acting on CH-OH group of donors"/>
    <property type="evidence" value="ECO:0007669"/>
    <property type="project" value="InterPro"/>
</dbReference>
<dbReference type="AlphaFoldDB" id="A0A6A6FQ41"/>
<accession>A0A6A6FQ41</accession>
<evidence type="ECO:0000259" key="3">
    <source>
        <dbReference type="PROSITE" id="PS00623"/>
    </source>
</evidence>
<dbReference type="PROSITE" id="PS00623">
    <property type="entry name" value="GMC_OXRED_1"/>
    <property type="match status" value="1"/>
</dbReference>
<dbReference type="Proteomes" id="UP000799539">
    <property type="component" value="Unassembled WGS sequence"/>
</dbReference>
<name>A0A6A6FQ41_9PEZI</name>
<keyword evidence="5" id="KW-1185">Reference proteome</keyword>
<sequence length="324" mass="35519">MLSDLGLQMPDRRIVTAAPAHSTFQRFSDQCILLLEAGPSAPGDPEIEVPGLRGSIAGGPLDRNLTTVPQRHAHDRNVPQARGKVLGGSSAMHQLIWNRAARAEYDALEQLGNPNWNWQSMLQYMRRSEEARSDAEGMSDILFHDGHAGPLGYPSLAPDLFGRDFFGLTGILMHPFSRGNVHITGPSMNATPALDPHYLEAAHDLHTLVEAVRLMRRIAATEPLASTWDQEYLPGGQVSMKVMMIWKDMFGRQRFTLWHTMGTCSMLPYADGGVVDPELKVYGTSNLRIADASVIPVIISAHPQSLVYAIAEKAADIILSIHGA</sequence>
<dbReference type="Gene3D" id="3.30.560.10">
    <property type="entry name" value="Glucose Oxidase, domain 3"/>
    <property type="match status" value="2"/>
</dbReference>
<evidence type="ECO:0000256" key="2">
    <source>
        <dbReference type="RuleBase" id="RU003968"/>
    </source>
</evidence>
<gene>
    <name evidence="4" type="ORF">CERZMDRAFT_94824</name>
</gene>
<dbReference type="EMBL" id="ML992666">
    <property type="protein sequence ID" value="KAF2215414.1"/>
    <property type="molecule type" value="Genomic_DNA"/>
</dbReference>
<dbReference type="Pfam" id="PF05199">
    <property type="entry name" value="GMC_oxred_C"/>
    <property type="match status" value="1"/>
</dbReference>
<dbReference type="InterPro" id="IPR007867">
    <property type="entry name" value="GMC_OxRtase_C"/>
</dbReference>
<comment type="similarity">
    <text evidence="1 2">Belongs to the GMC oxidoreductase family.</text>
</comment>
<dbReference type="InterPro" id="IPR036188">
    <property type="entry name" value="FAD/NAD-bd_sf"/>
</dbReference>
<evidence type="ECO:0000313" key="5">
    <source>
        <dbReference type="Proteomes" id="UP000799539"/>
    </source>
</evidence>
<reference evidence="4" key="1">
    <citation type="journal article" date="2020" name="Stud. Mycol.">
        <title>101 Dothideomycetes genomes: a test case for predicting lifestyles and emergence of pathogens.</title>
        <authorList>
            <person name="Haridas S."/>
            <person name="Albert R."/>
            <person name="Binder M."/>
            <person name="Bloem J."/>
            <person name="Labutti K."/>
            <person name="Salamov A."/>
            <person name="Andreopoulos B."/>
            <person name="Baker S."/>
            <person name="Barry K."/>
            <person name="Bills G."/>
            <person name="Bluhm B."/>
            <person name="Cannon C."/>
            <person name="Castanera R."/>
            <person name="Culley D."/>
            <person name="Daum C."/>
            <person name="Ezra D."/>
            <person name="Gonzalez J."/>
            <person name="Henrissat B."/>
            <person name="Kuo A."/>
            <person name="Liang C."/>
            <person name="Lipzen A."/>
            <person name="Lutzoni F."/>
            <person name="Magnuson J."/>
            <person name="Mondo S."/>
            <person name="Nolan M."/>
            <person name="Ohm R."/>
            <person name="Pangilinan J."/>
            <person name="Park H.-J."/>
            <person name="Ramirez L."/>
            <person name="Alfaro M."/>
            <person name="Sun H."/>
            <person name="Tritt A."/>
            <person name="Yoshinaga Y."/>
            <person name="Zwiers L.-H."/>
            <person name="Turgeon B."/>
            <person name="Goodwin S."/>
            <person name="Spatafora J."/>
            <person name="Crous P."/>
            <person name="Grigoriev I."/>
        </authorList>
    </citation>
    <scope>NUCLEOTIDE SEQUENCE</scope>
    <source>
        <strain evidence="4">SCOH1-5</strain>
    </source>
</reference>
<keyword evidence="2" id="KW-0285">Flavoprotein</keyword>
<dbReference type="Gene3D" id="3.50.50.60">
    <property type="entry name" value="FAD/NAD(P)-binding domain"/>
    <property type="match status" value="2"/>
</dbReference>
<evidence type="ECO:0000256" key="1">
    <source>
        <dbReference type="ARBA" id="ARBA00010790"/>
    </source>
</evidence>
<keyword evidence="2" id="KW-0274">FAD</keyword>
<feature type="domain" description="Glucose-methanol-choline oxidoreductase N-terminal" evidence="3">
    <location>
        <begin position="83"/>
        <end position="106"/>
    </location>
</feature>
<dbReference type="GO" id="GO:0050660">
    <property type="term" value="F:flavin adenine dinucleotide binding"/>
    <property type="evidence" value="ECO:0007669"/>
    <property type="project" value="InterPro"/>
</dbReference>
<proteinExistence type="inferred from homology"/>
<dbReference type="PANTHER" id="PTHR11552">
    <property type="entry name" value="GLUCOSE-METHANOL-CHOLINE GMC OXIDOREDUCTASE"/>
    <property type="match status" value="1"/>
</dbReference>
<evidence type="ECO:0000313" key="4">
    <source>
        <dbReference type="EMBL" id="KAF2215414.1"/>
    </source>
</evidence>
<dbReference type="OrthoDB" id="269227at2759"/>
<dbReference type="PANTHER" id="PTHR11552:SF115">
    <property type="entry name" value="DEHYDROGENASE XPTC-RELATED"/>
    <property type="match status" value="1"/>
</dbReference>
<protein>
    <recommendedName>
        <fullName evidence="3">Glucose-methanol-choline oxidoreductase N-terminal domain-containing protein</fullName>
    </recommendedName>
</protein>
<dbReference type="InterPro" id="IPR012132">
    <property type="entry name" value="GMC_OxRdtase"/>
</dbReference>